<proteinExistence type="predicted"/>
<feature type="compositionally biased region" description="Gly residues" evidence="1">
    <location>
        <begin position="106"/>
        <end position="118"/>
    </location>
</feature>
<evidence type="ECO:0000256" key="1">
    <source>
        <dbReference type="SAM" id="MobiDB-lite"/>
    </source>
</evidence>
<evidence type="ECO:0000313" key="3">
    <source>
        <dbReference type="Proteomes" id="UP000646749"/>
    </source>
</evidence>
<name>A0ABQ4DWC4_9ACTN</name>
<accession>A0ABQ4DWC4</accession>
<dbReference type="EMBL" id="BONW01000005">
    <property type="protein sequence ID" value="GIG86753.1"/>
    <property type="molecule type" value="Genomic_DNA"/>
</dbReference>
<comment type="caution">
    <text evidence="2">The sequence shown here is derived from an EMBL/GenBank/DDBJ whole genome shotgun (WGS) entry which is preliminary data.</text>
</comment>
<gene>
    <name evidence="2" type="ORF">Pen02_16890</name>
</gene>
<dbReference type="Proteomes" id="UP000646749">
    <property type="component" value="Unassembled WGS sequence"/>
</dbReference>
<protein>
    <submittedName>
        <fullName evidence="2">Uncharacterized protein</fullName>
    </submittedName>
</protein>
<organism evidence="2 3">
    <name type="scientific">Plantactinospora endophytica</name>
    <dbReference type="NCBI Taxonomy" id="673535"/>
    <lineage>
        <taxon>Bacteria</taxon>
        <taxon>Bacillati</taxon>
        <taxon>Actinomycetota</taxon>
        <taxon>Actinomycetes</taxon>
        <taxon>Micromonosporales</taxon>
        <taxon>Micromonosporaceae</taxon>
        <taxon>Plantactinospora</taxon>
    </lineage>
</organism>
<evidence type="ECO:0000313" key="2">
    <source>
        <dbReference type="EMBL" id="GIG86753.1"/>
    </source>
</evidence>
<reference evidence="2 3" key="1">
    <citation type="submission" date="2021-01" db="EMBL/GenBank/DDBJ databases">
        <title>Whole genome shotgun sequence of Plantactinospora endophytica NBRC 110450.</title>
        <authorList>
            <person name="Komaki H."/>
            <person name="Tamura T."/>
        </authorList>
    </citation>
    <scope>NUCLEOTIDE SEQUENCE [LARGE SCALE GENOMIC DNA]</scope>
    <source>
        <strain evidence="2 3">NBRC 110450</strain>
    </source>
</reference>
<feature type="region of interest" description="Disordered" evidence="1">
    <location>
        <begin position="48"/>
        <end position="119"/>
    </location>
</feature>
<keyword evidence="3" id="KW-1185">Reference proteome</keyword>
<sequence>MAEASAVTLIRMVIENPALGSRVIATWSSVVFPRPRCRRQHLPCWSGPAVGRPGPRRHSATRTTLGPVDMATDASPSGCRRRLTFSDRHPTSARADGTVRRPVPGLAGGLGLGEGIGGTRPERAIRAGAEFWPGEGR</sequence>